<dbReference type="SMART" id="SM00283">
    <property type="entry name" value="MA"/>
    <property type="match status" value="1"/>
</dbReference>
<dbReference type="PROSITE" id="PS50111">
    <property type="entry name" value="CHEMOTAXIS_TRANSDUC_2"/>
    <property type="match status" value="1"/>
</dbReference>
<dbReference type="AlphaFoldDB" id="A0A545TS56"/>
<dbReference type="GO" id="GO:0004888">
    <property type="term" value="F:transmembrane signaling receptor activity"/>
    <property type="evidence" value="ECO:0007669"/>
    <property type="project" value="InterPro"/>
</dbReference>
<accession>A0A545TS56</accession>
<evidence type="ECO:0000256" key="7">
    <source>
        <dbReference type="ARBA" id="ARBA00023224"/>
    </source>
</evidence>
<dbReference type="SUPFAM" id="SSF58104">
    <property type="entry name" value="Methyl-accepting chemotaxis protein (MCP) signaling domain"/>
    <property type="match status" value="1"/>
</dbReference>
<evidence type="ECO:0000256" key="8">
    <source>
        <dbReference type="ARBA" id="ARBA00029447"/>
    </source>
</evidence>
<evidence type="ECO:0000256" key="5">
    <source>
        <dbReference type="ARBA" id="ARBA00022989"/>
    </source>
</evidence>
<evidence type="ECO:0000256" key="6">
    <source>
        <dbReference type="ARBA" id="ARBA00023136"/>
    </source>
</evidence>
<dbReference type="OrthoDB" id="2489132at2"/>
<protein>
    <submittedName>
        <fullName evidence="15">Methyl-accepting chemotaxis protein</fullName>
    </submittedName>
</protein>
<gene>
    <name evidence="15" type="ORF">FKG94_10320</name>
</gene>
<comment type="caution">
    <text evidence="15">The sequence shown here is derived from an EMBL/GenBank/DDBJ whole genome shotgun (WGS) entry which is preliminary data.</text>
</comment>
<organism evidence="15 16">
    <name type="scientific">Exilibacterium tricleocarpae</name>
    <dbReference type="NCBI Taxonomy" id="2591008"/>
    <lineage>
        <taxon>Bacteria</taxon>
        <taxon>Pseudomonadati</taxon>
        <taxon>Pseudomonadota</taxon>
        <taxon>Gammaproteobacteria</taxon>
        <taxon>Cellvibrionales</taxon>
        <taxon>Cellvibrionaceae</taxon>
        <taxon>Exilibacterium</taxon>
    </lineage>
</organism>
<feature type="domain" description="Methyl-accepting transducer" evidence="12">
    <location>
        <begin position="272"/>
        <end position="508"/>
    </location>
</feature>
<dbReference type="SMART" id="SM00304">
    <property type="entry name" value="HAMP"/>
    <property type="match status" value="1"/>
</dbReference>
<evidence type="ECO:0000259" key="13">
    <source>
        <dbReference type="PROSITE" id="PS50192"/>
    </source>
</evidence>
<dbReference type="PANTHER" id="PTHR32089">
    <property type="entry name" value="METHYL-ACCEPTING CHEMOTAXIS PROTEIN MCPB"/>
    <property type="match status" value="1"/>
</dbReference>
<evidence type="ECO:0000256" key="3">
    <source>
        <dbReference type="ARBA" id="ARBA00022519"/>
    </source>
</evidence>
<name>A0A545TS56_9GAMM</name>
<dbReference type="EMBL" id="VHSG01000010">
    <property type="protein sequence ID" value="TQV80057.1"/>
    <property type="molecule type" value="Genomic_DNA"/>
</dbReference>
<dbReference type="Pfam" id="PF00015">
    <property type="entry name" value="MCPsignal"/>
    <property type="match status" value="1"/>
</dbReference>
<dbReference type="CDD" id="cd06225">
    <property type="entry name" value="HAMP"/>
    <property type="match status" value="1"/>
</dbReference>
<comment type="similarity">
    <text evidence="8">Belongs to the methyl-accepting chemotaxis (MCP) protein family.</text>
</comment>
<dbReference type="Gene3D" id="1.10.287.950">
    <property type="entry name" value="Methyl-accepting chemotaxis protein"/>
    <property type="match status" value="1"/>
</dbReference>
<evidence type="ECO:0000256" key="1">
    <source>
        <dbReference type="ARBA" id="ARBA00004429"/>
    </source>
</evidence>
<feature type="domain" description="T-SNARE coiled-coil homology" evidence="13">
    <location>
        <begin position="459"/>
        <end position="521"/>
    </location>
</feature>
<dbReference type="GO" id="GO:0005886">
    <property type="term" value="C:plasma membrane"/>
    <property type="evidence" value="ECO:0007669"/>
    <property type="project" value="UniProtKB-SubCell"/>
</dbReference>
<evidence type="ECO:0000256" key="2">
    <source>
        <dbReference type="ARBA" id="ARBA00022475"/>
    </source>
</evidence>
<dbReference type="FunFam" id="1.10.287.950:FF:000001">
    <property type="entry name" value="Methyl-accepting chemotaxis sensory transducer"/>
    <property type="match status" value="1"/>
</dbReference>
<keyword evidence="7 9" id="KW-0807">Transducer</keyword>
<comment type="subcellular location">
    <subcellularLocation>
        <location evidence="1">Cell inner membrane</location>
        <topology evidence="1">Multi-pass membrane protein</topology>
    </subcellularLocation>
</comment>
<feature type="transmembrane region" description="Helical" evidence="11">
    <location>
        <begin position="13"/>
        <end position="33"/>
    </location>
</feature>
<dbReference type="CDD" id="cd11386">
    <property type="entry name" value="MCP_signal"/>
    <property type="match status" value="1"/>
</dbReference>
<keyword evidence="10" id="KW-0175">Coiled coil</keyword>
<evidence type="ECO:0000256" key="4">
    <source>
        <dbReference type="ARBA" id="ARBA00022692"/>
    </source>
</evidence>
<dbReference type="PANTHER" id="PTHR32089:SF119">
    <property type="entry name" value="METHYL-ACCEPTING CHEMOTAXIS PROTEIN CTPL"/>
    <property type="match status" value="1"/>
</dbReference>
<dbReference type="InterPro" id="IPR004089">
    <property type="entry name" value="MCPsignal_dom"/>
</dbReference>
<keyword evidence="5 11" id="KW-1133">Transmembrane helix</keyword>
<dbReference type="SMART" id="SM01049">
    <property type="entry name" value="Cache_2"/>
    <property type="match status" value="1"/>
</dbReference>
<dbReference type="PROSITE" id="PS50192">
    <property type="entry name" value="T_SNARE"/>
    <property type="match status" value="1"/>
</dbReference>
<dbReference type="PROSITE" id="PS50885">
    <property type="entry name" value="HAMP"/>
    <property type="match status" value="1"/>
</dbReference>
<dbReference type="InterPro" id="IPR004090">
    <property type="entry name" value="Chemotax_Me-accpt_rcpt"/>
</dbReference>
<feature type="coiled-coil region" evidence="10">
    <location>
        <begin position="280"/>
        <end position="370"/>
    </location>
</feature>
<evidence type="ECO:0000313" key="15">
    <source>
        <dbReference type="EMBL" id="TQV80057.1"/>
    </source>
</evidence>
<evidence type="ECO:0000256" key="10">
    <source>
        <dbReference type="SAM" id="Coils"/>
    </source>
</evidence>
<feature type="domain" description="HAMP" evidence="14">
    <location>
        <begin position="213"/>
        <end position="267"/>
    </location>
</feature>
<dbReference type="Pfam" id="PF00672">
    <property type="entry name" value="HAMP"/>
    <property type="match status" value="1"/>
</dbReference>
<dbReference type="Gene3D" id="3.30.450.20">
    <property type="entry name" value="PAS domain"/>
    <property type="match status" value="1"/>
</dbReference>
<evidence type="ECO:0000259" key="12">
    <source>
        <dbReference type="PROSITE" id="PS50111"/>
    </source>
</evidence>
<dbReference type="InterPro" id="IPR033480">
    <property type="entry name" value="sCache_2"/>
</dbReference>
<keyword evidence="3" id="KW-0997">Cell inner membrane</keyword>
<evidence type="ECO:0000256" key="11">
    <source>
        <dbReference type="SAM" id="Phobius"/>
    </source>
</evidence>
<dbReference type="GO" id="GO:0006935">
    <property type="term" value="P:chemotaxis"/>
    <property type="evidence" value="ECO:0007669"/>
    <property type="project" value="InterPro"/>
</dbReference>
<proteinExistence type="inferred from homology"/>
<dbReference type="Proteomes" id="UP000319732">
    <property type="component" value="Unassembled WGS sequence"/>
</dbReference>
<keyword evidence="16" id="KW-1185">Reference proteome</keyword>
<keyword evidence="2" id="KW-1003">Cell membrane</keyword>
<dbReference type="InterPro" id="IPR003660">
    <property type="entry name" value="HAMP_dom"/>
</dbReference>
<keyword evidence="6 11" id="KW-0472">Membrane</keyword>
<evidence type="ECO:0000313" key="16">
    <source>
        <dbReference type="Proteomes" id="UP000319732"/>
    </source>
</evidence>
<dbReference type="RefSeq" id="WP_142904156.1">
    <property type="nucleotide sequence ID" value="NZ_ML660092.1"/>
</dbReference>
<evidence type="ECO:0000259" key="14">
    <source>
        <dbReference type="PROSITE" id="PS50885"/>
    </source>
</evidence>
<dbReference type="Pfam" id="PF17200">
    <property type="entry name" value="sCache_2"/>
    <property type="match status" value="1"/>
</dbReference>
<evidence type="ECO:0000256" key="9">
    <source>
        <dbReference type="PROSITE-ProRule" id="PRU00284"/>
    </source>
</evidence>
<keyword evidence="4 11" id="KW-0812">Transmembrane</keyword>
<dbReference type="InterPro" id="IPR000727">
    <property type="entry name" value="T_SNARE_dom"/>
</dbReference>
<feature type="transmembrane region" description="Helical" evidence="11">
    <location>
        <begin position="192"/>
        <end position="211"/>
    </location>
</feature>
<sequence>MYLVRQLSIQTRLWLQLGIVTTGLLLVILEGLAQLHAALLETKSQNTELLVDVAYSTLERYHALEVSGELSREEAQAAAKSLISSLRYDGNNYFWIQDMHPRMIMHPIKPELNNADLSTNTDAKGKRLFVEMVKVVKRQGAGIVPYMWPMPGKEEPADKISYVKGFKPWGWVLGSGVYIADVNTAYWEAAPVPITIGVVIVLLVAILTLLLTRTIITPIARTSAALDNIAAGDGDLTQRLDETGSDEVASMASSFNAFVDKIDKTIIQVKQATQPLEQAASRLQQSMERSRDSIQQQQKESQAVATAMTEMVGTVNEIAKNAASAAESAAEANREADSGNTVVVEATASVNSLASEVNQAAQVIDNLNNHTQSISSVLETIRSIAEQTNLLALNAAIEAARAGEQGRGFAVVADEVRTLAARTQSSTTEIQTMIESLQSGSLEAVKAMSNSENTTERTVSKAEEAGQSLTSIVSSITAISDMSIQIASAAEEQSAVAAEIDRSIVMIATLTNQSYEEIENTSLSSRELEELSISLGELVAQFKLSA</sequence>
<reference evidence="15 16" key="1">
    <citation type="submission" date="2019-06" db="EMBL/GenBank/DDBJ databases">
        <title>Whole genome sequence for Cellvibrionaceae sp. R142.</title>
        <authorList>
            <person name="Wang G."/>
        </authorList>
    </citation>
    <scope>NUCLEOTIDE SEQUENCE [LARGE SCALE GENOMIC DNA]</scope>
    <source>
        <strain evidence="15 16">R142</strain>
    </source>
</reference>
<dbReference type="PRINTS" id="PR00260">
    <property type="entry name" value="CHEMTRNSDUCR"/>
</dbReference>
<dbReference type="GO" id="GO:0007165">
    <property type="term" value="P:signal transduction"/>
    <property type="evidence" value="ECO:0007669"/>
    <property type="project" value="UniProtKB-KW"/>
</dbReference>